<sequence>MLRLSLLGSAVFAFVLTLVCVLWSAVAEVNFKKSTCSFEPRAVAGHHYTCSIENAACNALRFTDEAFPHDDFARGHANQAILNKACLQFRHARYMVIPLAAISLLLAGVYGAHVWLSRGREGEDDHAEARVRTLQQDE</sequence>
<keyword evidence="1" id="KW-0472">Membrane</keyword>
<keyword evidence="4" id="KW-1185">Reference proteome</keyword>
<organism evidence="3 4">
    <name type="scientific">Didymella pomorum</name>
    <dbReference type="NCBI Taxonomy" id="749634"/>
    <lineage>
        <taxon>Eukaryota</taxon>
        <taxon>Fungi</taxon>
        <taxon>Dikarya</taxon>
        <taxon>Ascomycota</taxon>
        <taxon>Pezizomycotina</taxon>
        <taxon>Dothideomycetes</taxon>
        <taxon>Pleosporomycetidae</taxon>
        <taxon>Pleosporales</taxon>
        <taxon>Pleosporineae</taxon>
        <taxon>Didymellaceae</taxon>
        <taxon>Didymella</taxon>
    </lineage>
</organism>
<dbReference type="EMBL" id="JAPEVA010000139">
    <property type="protein sequence ID" value="KAJ4398097.1"/>
    <property type="molecule type" value="Genomic_DNA"/>
</dbReference>
<comment type="caution">
    <text evidence="3">The sequence shown here is derived from an EMBL/GenBank/DDBJ whole genome shotgun (WGS) entry which is preliminary data.</text>
</comment>
<evidence type="ECO:0000313" key="3">
    <source>
        <dbReference type="EMBL" id="KAJ4398097.1"/>
    </source>
</evidence>
<name>A0A9W8Z562_9PLEO</name>
<feature type="signal peptide" evidence="2">
    <location>
        <begin position="1"/>
        <end position="27"/>
    </location>
</feature>
<keyword evidence="2" id="KW-0732">Signal</keyword>
<accession>A0A9W8Z562</accession>
<keyword evidence="1" id="KW-0812">Transmembrane</keyword>
<protein>
    <submittedName>
        <fullName evidence="3">Uncharacterized protein</fullName>
    </submittedName>
</protein>
<feature type="transmembrane region" description="Helical" evidence="1">
    <location>
        <begin position="94"/>
        <end position="116"/>
    </location>
</feature>
<evidence type="ECO:0000256" key="2">
    <source>
        <dbReference type="SAM" id="SignalP"/>
    </source>
</evidence>
<gene>
    <name evidence="3" type="ORF">N0V91_010445</name>
</gene>
<dbReference type="OrthoDB" id="3785581at2759"/>
<dbReference type="Proteomes" id="UP001140510">
    <property type="component" value="Unassembled WGS sequence"/>
</dbReference>
<evidence type="ECO:0000313" key="4">
    <source>
        <dbReference type="Proteomes" id="UP001140510"/>
    </source>
</evidence>
<reference evidence="3" key="1">
    <citation type="submission" date="2022-10" db="EMBL/GenBank/DDBJ databases">
        <title>Tapping the CABI collections for fungal endophytes: first genome assemblies for Collariella, Neodidymelliopsis, Ascochyta clinopodiicola, Didymella pomorum, Didymosphaeria variabile, Neocosmospora piperis and Neocucurbitaria cava.</title>
        <authorList>
            <person name="Hill R."/>
        </authorList>
    </citation>
    <scope>NUCLEOTIDE SEQUENCE</scope>
    <source>
        <strain evidence="3">IMI 355091</strain>
    </source>
</reference>
<proteinExistence type="predicted"/>
<feature type="chain" id="PRO_5040897077" evidence="2">
    <location>
        <begin position="28"/>
        <end position="138"/>
    </location>
</feature>
<keyword evidence="1" id="KW-1133">Transmembrane helix</keyword>
<dbReference type="AlphaFoldDB" id="A0A9W8Z562"/>
<evidence type="ECO:0000256" key="1">
    <source>
        <dbReference type="SAM" id="Phobius"/>
    </source>
</evidence>